<sequence length="153" mass="16618">MTRFSDVRGRDRALCAFYGLFSVAGCLVMGAMAVTYLVRHREDGLLGVVREFIREALTNLASRFIYADLTLVWIALAAFMIVEARRLGIRHTWAYIVGAPVLALCVSFPLFMLVRQLRIARTPASGSGPGAETSSAPSAAVHEATARTGGTQR</sequence>
<keyword evidence="2" id="KW-0812">Transmembrane</keyword>
<proteinExistence type="predicted"/>
<dbReference type="Pfam" id="PF11196">
    <property type="entry name" value="DUF2834"/>
    <property type="match status" value="1"/>
</dbReference>
<evidence type="ECO:0000313" key="4">
    <source>
        <dbReference type="Proteomes" id="UP001518976"/>
    </source>
</evidence>
<feature type="transmembrane region" description="Helical" evidence="2">
    <location>
        <begin position="60"/>
        <end position="81"/>
    </location>
</feature>
<keyword evidence="4" id="KW-1185">Reference proteome</keyword>
<gene>
    <name evidence="3" type="ORF">JW592_19870</name>
</gene>
<feature type="transmembrane region" description="Helical" evidence="2">
    <location>
        <begin position="16"/>
        <end position="39"/>
    </location>
</feature>
<comment type="caution">
    <text evidence="3">The sequence shown here is derived from an EMBL/GenBank/DDBJ whole genome shotgun (WGS) entry which is preliminary data.</text>
</comment>
<dbReference type="EMBL" id="JAFFZN010000018">
    <property type="protein sequence ID" value="MBO8187701.1"/>
    <property type="molecule type" value="Genomic_DNA"/>
</dbReference>
<dbReference type="InterPro" id="IPR021362">
    <property type="entry name" value="DUF2834"/>
</dbReference>
<reference evidence="3 4" key="1">
    <citation type="submission" date="2021-02" db="EMBL/GenBank/DDBJ databases">
        <title>Streptomyces spirodelae sp. nov., isolated from duckweed.</title>
        <authorList>
            <person name="Saimee Y."/>
            <person name="Duangmal K."/>
        </authorList>
    </citation>
    <scope>NUCLEOTIDE SEQUENCE [LARGE SCALE GENOMIC DNA]</scope>
    <source>
        <strain evidence="3 4">DW4-2</strain>
    </source>
</reference>
<accession>A0ABS3WXW4</accession>
<organism evidence="3 4">
    <name type="scientific">Streptomyces spirodelae</name>
    <dbReference type="NCBI Taxonomy" id="2812904"/>
    <lineage>
        <taxon>Bacteria</taxon>
        <taxon>Bacillati</taxon>
        <taxon>Actinomycetota</taxon>
        <taxon>Actinomycetes</taxon>
        <taxon>Kitasatosporales</taxon>
        <taxon>Streptomycetaceae</taxon>
        <taxon>Streptomyces</taxon>
    </lineage>
</organism>
<evidence type="ECO:0000256" key="2">
    <source>
        <dbReference type="SAM" id="Phobius"/>
    </source>
</evidence>
<feature type="transmembrane region" description="Helical" evidence="2">
    <location>
        <begin position="93"/>
        <end position="114"/>
    </location>
</feature>
<keyword evidence="2" id="KW-1133">Transmembrane helix</keyword>
<evidence type="ECO:0000256" key="1">
    <source>
        <dbReference type="SAM" id="MobiDB-lite"/>
    </source>
</evidence>
<keyword evidence="2" id="KW-0472">Membrane</keyword>
<dbReference type="RefSeq" id="WP_209266504.1">
    <property type="nucleotide sequence ID" value="NZ_JAFFZN010000018.1"/>
</dbReference>
<protein>
    <submittedName>
        <fullName evidence="3">DUF2834 domain-containing protein</fullName>
    </submittedName>
</protein>
<evidence type="ECO:0000313" key="3">
    <source>
        <dbReference type="EMBL" id="MBO8187701.1"/>
    </source>
</evidence>
<name>A0ABS3WXW4_9ACTN</name>
<feature type="region of interest" description="Disordered" evidence="1">
    <location>
        <begin position="123"/>
        <end position="153"/>
    </location>
</feature>
<dbReference type="PROSITE" id="PS51257">
    <property type="entry name" value="PROKAR_LIPOPROTEIN"/>
    <property type="match status" value="1"/>
</dbReference>
<dbReference type="Proteomes" id="UP001518976">
    <property type="component" value="Unassembled WGS sequence"/>
</dbReference>